<dbReference type="CDD" id="cd07023">
    <property type="entry name" value="S49_Sppa_N_C"/>
    <property type="match status" value="1"/>
</dbReference>
<evidence type="ECO:0000313" key="10">
    <source>
        <dbReference type="Proteomes" id="UP000076079"/>
    </source>
</evidence>
<keyword evidence="5" id="KW-0720">Serine protease</keyword>
<feature type="active site" description="Nucleophile" evidence="7">
    <location>
        <position position="365"/>
    </location>
</feature>
<evidence type="ECO:0000256" key="6">
    <source>
        <dbReference type="ARBA" id="ARBA00023136"/>
    </source>
</evidence>
<protein>
    <submittedName>
        <fullName evidence="9">Protease 4</fullName>
        <ecNumber evidence="9">3.4.21.-</ecNumber>
    </submittedName>
</protein>
<dbReference type="CDD" id="cd07018">
    <property type="entry name" value="S49_SppA_67K_type"/>
    <property type="match status" value="1"/>
</dbReference>
<feature type="domain" description="Peptidase S49" evidence="8">
    <location>
        <begin position="349"/>
        <end position="498"/>
    </location>
</feature>
<dbReference type="AlphaFoldDB" id="A0A143PTV7"/>
<dbReference type="Pfam" id="PF01343">
    <property type="entry name" value="Peptidase_S49"/>
    <property type="match status" value="2"/>
</dbReference>
<reference evidence="10" key="2">
    <citation type="submission" date="2016-04" db="EMBL/GenBank/DDBJ databases">
        <title>First Complete Genome Sequence of a Subdivision 6 Acidobacterium.</title>
        <authorList>
            <person name="Huang S."/>
            <person name="Vieira S."/>
            <person name="Bunk B."/>
            <person name="Riedel T."/>
            <person name="Sproeer C."/>
            <person name="Overmann J."/>
        </authorList>
    </citation>
    <scope>NUCLEOTIDE SEQUENCE [LARGE SCALE GENOMIC DNA]</scope>
    <source>
        <strain evidence="10">DSM 100886 HEG_-6_39</strain>
    </source>
</reference>
<dbReference type="EMBL" id="CP015136">
    <property type="protein sequence ID" value="AMY11530.1"/>
    <property type="molecule type" value="Genomic_DNA"/>
</dbReference>
<dbReference type="InterPro" id="IPR004635">
    <property type="entry name" value="Pept_S49_SppA"/>
</dbReference>
<evidence type="ECO:0000256" key="2">
    <source>
        <dbReference type="ARBA" id="ARBA00008683"/>
    </source>
</evidence>
<reference evidence="9 10" key="1">
    <citation type="journal article" date="2016" name="Genome Announc.">
        <title>First Complete Genome Sequence of a Subdivision 6 Acidobacterium Strain.</title>
        <authorList>
            <person name="Huang S."/>
            <person name="Vieira S."/>
            <person name="Bunk B."/>
            <person name="Riedel T."/>
            <person name="Sproer C."/>
            <person name="Overmann J."/>
        </authorList>
    </citation>
    <scope>NUCLEOTIDE SEQUENCE [LARGE SCALE GENOMIC DNA]</scope>
    <source>
        <strain evidence="10">DSM 100886 HEG_-6_39</strain>
    </source>
</reference>
<dbReference type="NCBIfam" id="TIGR00705">
    <property type="entry name" value="SppA_67K"/>
    <property type="match status" value="1"/>
</dbReference>
<proteinExistence type="inferred from homology"/>
<evidence type="ECO:0000256" key="3">
    <source>
        <dbReference type="ARBA" id="ARBA00022670"/>
    </source>
</evidence>
<dbReference type="PIRSF" id="PIRSF001217">
    <property type="entry name" value="Protease_4_SppA"/>
    <property type="match status" value="1"/>
</dbReference>
<feature type="domain" description="Peptidase S49" evidence="8">
    <location>
        <begin position="105"/>
        <end position="247"/>
    </location>
</feature>
<evidence type="ECO:0000256" key="1">
    <source>
        <dbReference type="ARBA" id="ARBA00004370"/>
    </source>
</evidence>
<dbReference type="SUPFAM" id="SSF52096">
    <property type="entry name" value="ClpP/crotonase"/>
    <property type="match status" value="2"/>
</dbReference>
<dbReference type="Proteomes" id="UP000076079">
    <property type="component" value="Chromosome"/>
</dbReference>
<sequence>MVVFLLVCAVLASATLVTLSWVAFRRPPGVPAKGVLVLKIQGSLDEISNNPFDALIHEPVTVRSLTEALRAAKTDPRITGVLLRPIQAPSLWGKVQEVREALVDFRSSGKPLVALVEFAGDREYVLASAASRVVLVPPGQLNLTGLASYQLFLRGTLDLIGAQPDLLHIGDYKTAVNTFTEKGFTPAHKEMTESLNHDAFEQLLGAVASARKKSVEDVRALIDQGPMLPAAALAKGLVDDVAYFDEIGKTSGLGDRFKELPLEQYLTVMPATRTALTAPRIAVIYAVGTIVSGNGGTGPTGTEVGSDKLTEYIRDVRNDDSIKAAVLRIDSPGGSTVASDVIWRELMLLRARKPLVVSMSDLAASGGYYIAMPGHVIVAQPGTLTGSIGIFSGKFVTGGTYNKVGMNIEAVSEGTYAEMYSPSRPFNAAERAKIEEHMQAFYDQFVEKVAESRSSTPEKIDAIAQGRVWTGRQARERGLVDELGGLPRALAIAQQRAGIAKDATVQVVTYPPRPSVFEALSSTFGGGTQNMRASLAEALLSQQDREALAAVRRPMQMLRRGESLALLPWVFAR</sequence>
<evidence type="ECO:0000256" key="4">
    <source>
        <dbReference type="ARBA" id="ARBA00022801"/>
    </source>
</evidence>
<dbReference type="STRING" id="1855912.LuPra_04780"/>
<dbReference type="Gene3D" id="6.20.330.10">
    <property type="match status" value="1"/>
</dbReference>
<dbReference type="InterPro" id="IPR004634">
    <property type="entry name" value="Pept_S49_pIV"/>
</dbReference>
<dbReference type="InterPro" id="IPR029045">
    <property type="entry name" value="ClpP/crotonase-like_dom_sf"/>
</dbReference>
<dbReference type="PANTHER" id="PTHR33209:SF1">
    <property type="entry name" value="PEPTIDASE S49 DOMAIN-CONTAINING PROTEIN"/>
    <property type="match status" value="1"/>
</dbReference>
<dbReference type="PATRIC" id="fig|1813736.3.peg.5038"/>
<dbReference type="GO" id="GO:0006465">
    <property type="term" value="P:signal peptide processing"/>
    <property type="evidence" value="ECO:0007669"/>
    <property type="project" value="InterPro"/>
</dbReference>
<dbReference type="PANTHER" id="PTHR33209">
    <property type="entry name" value="PROTEASE 4"/>
    <property type="match status" value="1"/>
</dbReference>
<dbReference type="InterPro" id="IPR047217">
    <property type="entry name" value="S49_SppA_67K_type_N"/>
</dbReference>
<dbReference type="EC" id="3.4.21.-" evidence="9"/>
<name>A0A143PTV7_LUTPR</name>
<dbReference type="NCBIfam" id="TIGR00706">
    <property type="entry name" value="SppA_dom"/>
    <property type="match status" value="1"/>
</dbReference>
<evidence type="ECO:0000313" key="9">
    <source>
        <dbReference type="EMBL" id="AMY11530.1"/>
    </source>
</evidence>
<dbReference type="Gene3D" id="3.90.226.10">
    <property type="entry name" value="2-enoyl-CoA Hydratase, Chain A, domain 1"/>
    <property type="match status" value="3"/>
</dbReference>
<keyword evidence="10" id="KW-1185">Reference proteome</keyword>
<evidence type="ECO:0000256" key="5">
    <source>
        <dbReference type="ARBA" id="ARBA00022825"/>
    </source>
</evidence>
<gene>
    <name evidence="9" type="primary">sppA</name>
    <name evidence="9" type="ORF">LuPra_04780</name>
</gene>
<keyword evidence="6" id="KW-0472">Membrane</keyword>
<organism evidence="9 10">
    <name type="scientific">Luteitalea pratensis</name>
    <dbReference type="NCBI Taxonomy" id="1855912"/>
    <lineage>
        <taxon>Bacteria</taxon>
        <taxon>Pseudomonadati</taxon>
        <taxon>Acidobacteriota</taxon>
        <taxon>Vicinamibacteria</taxon>
        <taxon>Vicinamibacterales</taxon>
        <taxon>Vicinamibacteraceae</taxon>
        <taxon>Luteitalea</taxon>
    </lineage>
</organism>
<dbReference type="InterPro" id="IPR002142">
    <property type="entry name" value="Peptidase_S49"/>
</dbReference>
<accession>A0A143PTV7</accession>
<dbReference type="InterPro" id="IPR047272">
    <property type="entry name" value="S49_SppA_C"/>
</dbReference>
<evidence type="ECO:0000256" key="7">
    <source>
        <dbReference type="PIRSR" id="PIRSR001217-1"/>
    </source>
</evidence>
<evidence type="ECO:0000259" key="8">
    <source>
        <dbReference type="Pfam" id="PF01343"/>
    </source>
</evidence>
<dbReference type="KEGG" id="abac:LuPra_04780"/>
<keyword evidence="4 9" id="KW-0378">Hydrolase</keyword>
<keyword evidence="3 9" id="KW-0645">Protease</keyword>
<feature type="active site" description="Proton donor/acceptor" evidence="7">
    <location>
        <position position="173"/>
    </location>
</feature>
<comment type="subcellular location">
    <subcellularLocation>
        <location evidence="1">Membrane</location>
    </subcellularLocation>
</comment>
<dbReference type="GO" id="GO:0016020">
    <property type="term" value="C:membrane"/>
    <property type="evidence" value="ECO:0007669"/>
    <property type="project" value="UniProtKB-SubCell"/>
</dbReference>
<comment type="similarity">
    <text evidence="2">Belongs to the peptidase S49 family.</text>
</comment>
<dbReference type="GO" id="GO:0008236">
    <property type="term" value="F:serine-type peptidase activity"/>
    <property type="evidence" value="ECO:0007669"/>
    <property type="project" value="UniProtKB-KW"/>
</dbReference>